<organism evidence="1">
    <name type="scientific">freshwater metagenome</name>
    <dbReference type="NCBI Taxonomy" id="449393"/>
    <lineage>
        <taxon>unclassified sequences</taxon>
        <taxon>metagenomes</taxon>
        <taxon>ecological metagenomes</taxon>
    </lineage>
</organism>
<dbReference type="AlphaFoldDB" id="A0A6J6BU05"/>
<proteinExistence type="predicted"/>
<accession>A0A6J6BU05</accession>
<reference evidence="1" key="1">
    <citation type="submission" date="2020-05" db="EMBL/GenBank/DDBJ databases">
        <authorList>
            <person name="Chiriac C."/>
            <person name="Salcher M."/>
            <person name="Ghai R."/>
            <person name="Kavagutti S V."/>
        </authorList>
    </citation>
    <scope>NUCLEOTIDE SEQUENCE</scope>
</reference>
<evidence type="ECO:0000313" key="1">
    <source>
        <dbReference type="EMBL" id="CAB4542265.1"/>
    </source>
</evidence>
<gene>
    <name evidence="1" type="ORF">UFOPK1353_01001</name>
</gene>
<protein>
    <submittedName>
        <fullName evidence="1">Unannotated protein</fullName>
    </submittedName>
</protein>
<dbReference type="EMBL" id="CAEZSE010000183">
    <property type="protein sequence ID" value="CAB4542265.1"/>
    <property type="molecule type" value="Genomic_DNA"/>
</dbReference>
<sequence length="48" mass="5221">MFSDIPGTPARRQQIPRTINSIFTPSLLAAYNASIIAGSEIEFSLIVI</sequence>
<name>A0A6J6BU05_9ZZZZ</name>